<dbReference type="RefSeq" id="WP_071864133.1">
    <property type="nucleotide sequence ID" value="NZ_JBHLVQ010000033.1"/>
</dbReference>
<evidence type="ECO:0000259" key="12">
    <source>
        <dbReference type="PROSITE" id="PS51462"/>
    </source>
</evidence>
<dbReference type="Proteomes" id="UP000182835">
    <property type="component" value="Unassembled WGS sequence"/>
</dbReference>
<dbReference type="PANTHER" id="PTHR47707">
    <property type="entry name" value="8-OXO-DGTP DIPHOSPHATASE"/>
    <property type="match status" value="1"/>
</dbReference>
<evidence type="ECO:0000256" key="8">
    <source>
        <dbReference type="ARBA" id="ARBA00022842"/>
    </source>
</evidence>
<evidence type="ECO:0000256" key="6">
    <source>
        <dbReference type="ARBA" id="ARBA00022763"/>
    </source>
</evidence>
<dbReference type="AlphaFoldDB" id="A0A1L8R8L0"/>
<proteinExistence type="inferred from homology"/>
<evidence type="ECO:0000313" key="14">
    <source>
        <dbReference type="Proteomes" id="UP000182835"/>
    </source>
</evidence>
<feature type="domain" description="Nudix hydrolase" evidence="12">
    <location>
        <begin position="3"/>
        <end position="130"/>
    </location>
</feature>
<evidence type="ECO:0000256" key="9">
    <source>
        <dbReference type="ARBA" id="ARBA00023204"/>
    </source>
</evidence>
<keyword evidence="4" id="KW-0235">DNA replication</keyword>
<dbReference type="EC" id="3.6.1.55" evidence="11"/>
<dbReference type="EMBL" id="JXKG01000003">
    <property type="protein sequence ID" value="OJG16110.1"/>
    <property type="molecule type" value="Genomic_DNA"/>
</dbReference>
<evidence type="ECO:0000256" key="4">
    <source>
        <dbReference type="ARBA" id="ARBA00022705"/>
    </source>
</evidence>
<dbReference type="STRING" id="317010.RU96_GL001607"/>
<dbReference type="OrthoDB" id="9810648at2"/>
<comment type="catalytic activity">
    <reaction evidence="10">
        <text>8-oxo-dGTP + H2O = 8-oxo-dGMP + diphosphate + H(+)</text>
        <dbReference type="Rhea" id="RHEA:31575"/>
        <dbReference type="ChEBI" id="CHEBI:15377"/>
        <dbReference type="ChEBI" id="CHEBI:15378"/>
        <dbReference type="ChEBI" id="CHEBI:33019"/>
        <dbReference type="ChEBI" id="CHEBI:63224"/>
        <dbReference type="ChEBI" id="CHEBI:77896"/>
        <dbReference type="EC" id="3.6.1.55"/>
    </reaction>
</comment>
<evidence type="ECO:0000256" key="5">
    <source>
        <dbReference type="ARBA" id="ARBA00022723"/>
    </source>
</evidence>
<evidence type="ECO:0000256" key="11">
    <source>
        <dbReference type="ARBA" id="ARBA00038905"/>
    </source>
</evidence>
<dbReference type="GO" id="GO:0035539">
    <property type="term" value="F:8-oxo-7,8-dihydrodeoxyguanosine triphosphate pyrophosphatase activity"/>
    <property type="evidence" value="ECO:0007669"/>
    <property type="project" value="UniProtKB-EC"/>
</dbReference>
<evidence type="ECO:0000256" key="10">
    <source>
        <dbReference type="ARBA" id="ARBA00035861"/>
    </source>
</evidence>
<evidence type="ECO:0000256" key="3">
    <source>
        <dbReference type="ARBA" id="ARBA00022457"/>
    </source>
</evidence>
<comment type="similarity">
    <text evidence="2">Belongs to the Nudix hydrolase family.</text>
</comment>
<evidence type="ECO:0000256" key="7">
    <source>
        <dbReference type="ARBA" id="ARBA00022801"/>
    </source>
</evidence>
<protein>
    <recommendedName>
        <fullName evidence="11">8-oxo-dGTP diphosphatase</fullName>
        <ecNumber evidence="11">3.6.1.55</ecNumber>
    </recommendedName>
</protein>
<dbReference type="CDD" id="cd03425">
    <property type="entry name" value="NUDIX_MutT_NudA_like"/>
    <property type="match status" value="1"/>
</dbReference>
<accession>A0A1L8R8L0</accession>
<organism evidence="13 14">
    <name type="scientific">Enterococcus canintestini</name>
    <dbReference type="NCBI Taxonomy" id="317010"/>
    <lineage>
        <taxon>Bacteria</taxon>
        <taxon>Bacillati</taxon>
        <taxon>Bacillota</taxon>
        <taxon>Bacilli</taxon>
        <taxon>Lactobacillales</taxon>
        <taxon>Enterococcaceae</taxon>
        <taxon>Enterococcus</taxon>
    </lineage>
</organism>
<comment type="cofactor">
    <cofactor evidence="1">
        <name>Mg(2+)</name>
        <dbReference type="ChEBI" id="CHEBI:18420"/>
    </cofactor>
</comment>
<dbReference type="PROSITE" id="PS51462">
    <property type="entry name" value="NUDIX"/>
    <property type="match status" value="1"/>
</dbReference>
<dbReference type="InterPro" id="IPR000086">
    <property type="entry name" value="NUDIX_hydrolase_dom"/>
</dbReference>
<dbReference type="PRINTS" id="PR00502">
    <property type="entry name" value="NUDIXFAMILY"/>
</dbReference>
<dbReference type="GO" id="GO:0044715">
    <property type="term" value="F:8-oxo-dGDP phosphatase activity"/>
    <property type="evidence" value="ECO:0007669"/>
    <property type="project" value="TreeGrafter"/>
</dbReference>
<dbReference type="GO" id="GO:0006281">
    <property type="term" value="P:DNA repair"/>
    <property type="evidence" value="ECO:0007669"/>
    <property type="project" value="UniProtKB-KW"/>
</dbReference>
<dbReference type="InterPro" id="IPR047127">
    <property type="entry name" value="MutT-like"/>
</dbReference>
<name>A0A1L8R8L0_9ENTE</name>
<dbReference type="Pfam" id="PF00293">
    <property type="entry name" value="NUDIX"/>
    <property type="match status" value="1"/>
</dbReference>
<keyword evidence="6" id="KW-0227">DNA damage</keyword>
<gene>
    <name evidence="13" type="ORF">RU96_GL001607</name>
</gene>
<reference evidence="13 14" key="1">
    <citation type="submission" date="2014-12" db="EMBL/GenBank/DDBJ databases">
        <title>Draft genome sequences of 29 type strains of Enterococci.</title>
        <authorList>
            <person name="Zhong Z."/>
            <person name="Sun Z."/>
            <person name="Liu W."/>
            <person name="Zhang W."/>
            <person name="Zhang H."/>
        </authorList>
    </citation>
    <scope>NUCLEOTIDE SEQUENCE [LARGE SCALE GENOMIC DNA]</scope>
    <source>
        <strain evidence="13 14">DSM 21207</strain>
    </source>
</reference>
<dbReference type="SUPFAM" id="SSF55811">
    <property type="entry name" value="Nudix"/>
    <property type="match status" value="1"/>
</dbReference>
<dbReference type="GO" id="GO:0006260">
    <property type="term" value="P:DNA replication"/>
    <property type="evidence" value="ECO:0007669"/>
    <property type="project" value="UniProtKB-KW"/>
</dbReference>
<keyword evidence="9" id="KW-0234">DNA repair</keyword>
<sequence>MKKVIKVVGAILIDPKNKKILCAQRGPGRSLANLWEFPGGKIEPGETPREALKRELSEELIVDVDVDKEIFEMTSYEYDFGIVELTTYICHLKLGTPKLTEHIAIKWLPNNELDSLNWAPADIPAVRKLIHHNI</sequence>
<keyword evidence="3" id="KW-0515">Mutator protein</keyword>
<evidence type="ECO:0000256" key="2">
    <source>
        <dbReference type="ARBA" id="ARBA00005582"/>
    </source>
</evidence>
<keyword evidence="8" id="KW-0460">Magnesium</keyword>
<dbReference type="GO" id="GO:0008413">
    <property type="term" value="F:8-oxo-7,8-dihydroguanosine triphosphate pyrophosphatase activity"/>
    <property type="evidence" value="ECO:0007669"/>
    <property type="project" value="TreeGrafter"/>
</dbReference>
<dbReference type="PANTHER" id="PTHR47707:SF1">
    <property type="entry name" value="NUDIX HYDROLASE FAMILY PROTEIN"/>
    <property type="match status" value="1"/>
</dbReference>
<keyword evidence="5" id="KW-0479">Metal-binding</keyword>
<evidence type="ECO:0000256" key="1">
    <source>
        <dbReference type="ARBA" id="ARBA00001946"/>
    </source>
</evidence>
<dbReference type="Gene3D" id="3.90.79.10">
    <property type="entry name" value="Nucleoside Triphosphate Pyrophosphohydrolase"/>
    <property type="match status" value="1"/>
</dbReference>
<dbReference type="InterPro" id="IPR015797">
    <property type="entry name" value="NUDIX_hydrolase-like_dom_sf"/>
</dbReference>
<comment type="caution">
    <text evidence="13">The sequence shown here is derived from an EMBL/GenBank/DDBJ whole genome shotgun (WGS) entry which is preliminary data.</text>
</comment>
<dbReference type="GO" id="GO:0044716">
    <property type="term" value="F:8-oxo-GDP phosphatase activity"/>
    <property type="evidence" value="ECO:0007669"/>
    <property type="project" value="TreeGrafter"/>
</dbReference>
<dbReference type="InterPro" id="IPR020476">
    <property type="entry name" value="Nudix_hydrolase"/>
</dbReference>
<evidence type="ECO:0000313" key="13">
    <source>
        <dbReference type="EMBL" id="OJG16110.1"/>
    </source>
</evidence>
<dbReference type="GO" id="GO:0046872">
    <property type="term" value="F:metal ion binding"/>
    <property type="evidence" value="ECO:0007669"/>
    <property type="project" value="UniProtKB-KW"/>
</dbReference>
<keyword evidence="7" id="KW-0378">Hydrolase</keyword>